<sequence>MAYKLMPILLLLSLAISSHFLLPQPSSTATLVKDPQKSRYSFTENCADAHDKDYVSCVVSSVDCNIDLEKLFPSPAESSKTVYPSEAHDVRIETFAKAMPTRANGDGQTHQLLVDISLQTPPNNSTHVLKAFLLEIEGESGRKHACFLLNVSGTEWTPEKVAQSPRLHFGSNSLFSFSQSYEVELYSLPEKSAGTGASVHTRLMTPHNPSGNSTLSADFVSANCSKRSNQFASKWTAGFRHIYVHSAARVMQVEFVGAPPQYCFESYEVRLLDETGLELLFSGTVLVEEMQRNGKMLIGQYNFTDLEYDRMYIPSVIPVERAADSRCLCPVFGIDPYDVKVVCSCVAADWRPVRMTRPDVVKLCPGCTANQSFGLLPPTMDSNAPSHNKMSIMWPLFVLFNTFFLLLLCIFIVGYMHFHSNESIPRKIQFQAVRFVPPSRKGDGEQRKDSGGLHIPRFSSSVASLLAVRTNLGLGIVSTASLTAETPLISADDKFEAAVSDIRLQNVLIVYSHDGEAHERAVIALAEFLRVVFNLNISLDRWDLKKIERNLVDWLSASVVGADKVLVINSAGAWERYHAKALCGGTHVVEKIESDHLDRIFIAQIDMALQHHSVVSIRFNYTKPEQTLPMLNGRLQYILPDNICPLVSAIFGQNMRQDERLTPTALSSCANMSKLCESIDKMAELCVREPNWLIKTHQRRRIVRKVEQNKSTMSTADITPIKFANERTADMVELVPFSIMEQQQNGGKMDSGIFEWNGSDGDSGGMTSVDRDDIEALNNDETISECVKGNEAANEARTTNVLIFTEKIAAEFVERIDKNDGMDSGLIADSSQAAEKTEISQAVAAI</sequence>
<feature type="chain" id="PRO_5036940876" evidence="10">
    <location>
        <begin position="18"/>
        <end position="846"/>
    </location>
</feature>
<evidence type="ECO:0000256" key="3">
    <source>
        <dbReference type="ARBA" id="ARBA00022692"/>
    </source>
</evidence>
<feature type="transmembrane region" description="Helical" evidence="9">
    <location>
        <begin position="392"/>
        <end position="418"/>
    </location>
</feature>
<dbReference type="GO" id="GO:0005886">
    <property type="term" value="C:plasma membrane"/>
    <property type="evidence" value="ECO:0007669"/>
    <property type="project" value="UniProtKB-SubCell"/>
</dbReference>
<dbReference type="GO" id="GO:0030368">
    <property type="term" value="F:interleukin-17 receptor activity"/>
    <property type="evidence" value="ECO:0007669"/>
    <property type="project" value="InterPro"/>
</dbReference>
<dbReference type="Pfam" id="PF23608">
    <property type="entry name" value="Ig_ILCR1"/>
    <property type="match status" value="1"/>
</dbReference>
<dbReference type="InterPro" id="IPR057066">
    <property type="entry name" value="Ig_ILCR1"/>
</dbReference>
<dbReference type="Proteomes" id="UP000887572">
    <property type="component" value="Unplaced"/>
</dbReference>
<organism evidence="12 13">
    <name type="scientific">Globodera rostochiensis</name>
    <name type="common">Golden nematode worm</name>
    <name type="synonym">Heterodera rostochiensis</name>
    <dbReference type="NCBI Taxonomy" id="31243"/>
    <lineage>
        <taxon>Eukaryota</taxon>
        <taxon>Metazoa</taxon>
        <taxon>Ecdysozoa</taxon>
        <taxon>Nematoda</taxon>
        <taxon>Chromadorea</taxon>
        <taxon>Rhabditida</taxon>
        <taxon>Tylenchina</taxon>
        <taxon>Tylenchomorpha</taxon>
        <taxon>Tylenchoidea</taxon>
        <taxon>Heteroderidae</taxon>
        <taxon>Heteroderinae</taxon>
        <taxon>Globodera</taxon>
    </lineage>
</organism>
<dbReference type="PANTHER" id="PTHR15583:SF20">
    <property type="entry name" value="INTERLEUKIN CYTOKINE RECEPTOR-RELATED PROTEIN 1"/>
    <property type="match status" value="1"/>
</dbReference>
<keyword evidence="2" id="KW-1003">Cell membrane</keyword>
<dbReference type="Pfam" id="PF08357">
    <property type="entry name" value="SEFIR"/>
    <property type="match status" value="1"/>
</dbReference>
<feature type="signal peptide" evidence="10">
    <location>
        <begin position="1"/>
        <end position="17"/>
    </location>
</feature>
<keyword evidence="5 9" id="KW-1133">Transmembrane helix</keyword>
<keyword evidence="12" id="KW-1185">Reference proteome</keyword>
<dbReference type="InterPro" id="IPR013568">
    <property type="entry name" value="SEFIR_dom"/>
</dbReference>
<protein>
    <submittedName>
        <fullName evidence="13">SEFIR domain-containing protein</fullName>
    </submittedName>
</protein>
<dbReference type="AlphaFoldDB" id="A0A914I6V8"/>
<evidence type="ECO:0000256" key="8">
    <source>
        <dbReference type="ARBA" id="ARBA00023180"/>
    </source>
</evidence>
<name>A0A914I6V8_GLORO</name>
<evidence type="ECO:0000313" key="12">
    <source>
        <dbReference type="Proteomes" id="UP000887572"/>
    </source>
</evidence>
<proteinExistence type="predicted"/>
<dbReference type="PANTHER" id="PTHR15583">
    <property type="entry name" value="INTERLEUKIN-17 RECEPTOR"/>
    <property type="match status" value="1"/>
</dbReference>
<dbReference type="InterPro" id="IPR039465">
    <property type="entry name" value="IL-17_rcpt-like"/>
</dbReference>
<keyword evidence="4 10" id="KW-0732">Signal</keyword>
<dbReference type="WBParaSite" id="Gr19_v10_g7851.t1">
    <property type="protein sequence ID" value="Gr19_v10_g7851.t1"/>
    <property type="gene ID" value="Gr19_v10_g7851"/>
</dbReference>
<evidence type="ECO:0000256" key="7">
    <source>
        <dbReference type="ARBA" id="ARBA00023170"/>
    </source>
</evidence>
<dbReference type="Gene3D" id="2.60.40.2160">
    <property type="entry name" value="Interleukin-17 receptor A/B, fibronectin-III-like domain 1"/>
    <property type="match status" value="1"/>
</dbReference>
<evidence type="ECO:0000256" key="10">
    <source>
        <dbReference type="SAM" id="SignalP"/>
    </source>
</evidence>
<evidence type="ECO:0000256" key="4">
    <source>
        <dbReference type="ARBA" id="ARBA00022729"/>
    </source>
</evidence>
<evidence type="ECO:0000256" key="1">
    <source>
        <dbReference type="ARBA" id="ARBA00004251"/>
    </source>
</evidence>
<feature type="domain" description="SEFIR" evidence="11">
    <location>
        <begin position="504"/>
        <end position="648"/>
    </location>
</feature>
<evidence type="ECO:0000259" key="11">
    <source>
        <dbReference type="PROSITE" id="PS51534"/>
    </source>
</evidence>
<dbReference type="InterPro" id="IPR038683">
    <property type="entry name" value="IL17RA/B_FnIII-like_1_sf"/>
</dbReference>
<evidence type="ECO:0000256" key="9">
    <source>
        <dbReference type="SAM" id="Phobius"/>
    </source>
</evidence>
<reference evidence="13" key="1">
    <citation type="submission" date="2022-11" db="UniProtKB">
        <authorList>
            <consortium name="WormBaseParasite"/>
        </authorList>
    </citation>
    <scope>IDENTIFICATION</scope>
</reference>
<dbReference type="Pfam" id="PF25519">
    <property type="entry name" value="ILCR1_N"/>
    <property type="match status" value="1"/>
</dbReference>
<keyword evidence="3 9" id="KW-0812">Transmembrane</keyword>
<evidence type="ECO:0000313" key="13">
    <source>
        <dbReference type="WBParaSite" id="Gr19_v10_g7851.t1"/>
    </source>
</evidence>
<accession>A0A914I6V8</accession>
<keyword evidence="8" id="KW-0325">Glycoprotein</keyword>
<dbReference type="PROSITE" id="PS51534">
    <property type="entry name" value="SEFIR"/>
    <property type="match status" value="1"/>
</dbReference>
<evidence type="ECO:0000256" key="6">
    <source>
        <dbReference type="ARBA" id="ARBA00023136"/>
    </source>
</evidence>
<comment type="subcellular location">
    <subcellularLocation>
        <location evidence="1">Cell membrane</location>
        <topology evidence="1">Single-pass type I membrane protein</topology>
    </subcellularLocation>
</comment>
<dbReference type="Gene3D" id="3.40.50.11530">
    <property type="match status" value="1"/>
</dbReference>
<evidence type="ECO:0000256" key="5">
    <source>
        <dbReference type="ARBA" id="ARBA00022989"/>
    </source>
</evidence>
<keyword evidence="7" id="KW-0675">Receptor</keyword>
<evidence type="ECO:0000256" key="2">
    <source>
        <dbReference type="ARBA" id="ARBA00022475"/>
    </source>
</evidence>
<keyword evidence="6 9" id="KW-0472">Membrane</keyword>